<feature type="signal peptide" evidence="1">
    <location>
        <begin position="1"/>
        <end position="20"/>
    </location>
</feature>
<evidence type="ECO:0000259" key="2">
    <source>
        <dbReference type="PROSITE" id="PS51352"/>
    </source>
</evidence>
<comment type="caution">
    <text evidence="3">The sequence shown here is derived from an EMBL/GenBank/DDBJ whole genome shotgun (WGS) entry which is preliminary data.</text>
</comment>
<dbReference type="AlphaFoldDB" id="A0A0W0X1E6"/>
<dbReference type="InterPro" id="IPR013766">
    <property type="entry name" value="Thioredoxin_domain"/>
</dbReference>
<keyword evidence="1" id="KW-0732">Signal</keyword>
<dbReference type="EMBL" id="LNYP01000029">
    <property type="protein sequence ID" value="KTD38296.1"/>
    <property type="molecule type" value="Genomic_DNA"/>
</dbReference>
<dbReference type="RefSeq" id="WP_058388933.1">
    <property type="nucleotide sequence ID" value="NZ_LCUA01000003.1"/>
</dbReference>
<dbReference type="PANTHER" id="PTHR42852">
    <property type="entry name" value="THIOL:DISULFIDE INTERCHANGE PROTEIN DSBE"/>
    <property type="match status" value="1"/>
</dbReference>
<proteinExistence type="predicted"/>
<accession>A0A0W0X1E6</accession>
<dbReference type="CDD" id="cd02966">
    <property type="entry name" value="TlpA_like_family"/>
    <property type="match status" value="1"/>
</dbReference>
<dbReference type="PATRIC" id="fig|29423.5.peg.2069"/>
<dbReference type="Proteomes" id="UP000054858">
    <property type="component" value="Unassembled WGS sequence"/>
</dbReference>
<dbReference type="InterPro" id="IPR050553">
    <property type="entry name" value="Thioredoxin_ResA/DsbE_sf"/>
</dbReference>
<gene>
    <name evidence="3" type="primary">resA</name>
    <name evidence="3" type="ORF">Loak_1972</name>
</gene>
<dbReference type="PANTHER" id="PTHR42852:SF13">
    <property type="entry name" value="PROTEIN DIPZ"/>
    <property type="match status" value="1"/>
</dbReference>
<sequence>MPLRTLFFLVLTGLSLTSHAKADIVLQDIQGQEIPFSSLNGKWVFINYWASWCQPCVDEIPELNRFYEENKTGNVAIFGVNYDALPIRQQKMLVKQFDIRYPNLKKDPSNLLHLGNINGVPVTFVFNPQGELSQTLYGSQTVQSLSEVMTLG</sequence>
<reference evidence="3 4" key="1">
    <citation type="submission" date="2015-11" db="EMBL/GenBank/DDBJ databases">
        <title>Genomic analysis of 38 Legionella species identifies large and diverse effector repertoires.</title>
        <authorList>
            <person name="Burstein D."/>
            <person name="Amaro F."/>
            <person name="Zusman T."/>
            <person name="Lifshitz Z."/>
            <person name="Cohen O."/>
            <person name="Gilbert J.A."/>
            <person name="Pupko T."/>
            <person name="Shuman H.A."/>
            <person name="Segal G."/>
        </authorList>
    </citation>
    <scope>NUCLEOTIDE SEQUENCE [LARGE SCALE GENOMIC DNA]</scope>
    <source>
        <strain evidence="3 4">Oak Ridge-10</strain>
    </source>
</reference>
<evidence type="ECO:0000313" key="3">
    <source>
        <dbReference type="EMBL" id="KTD38296.1"/>
    </source>
</evidence>
<name>A0A0W0X1E6_9GAMM</name>
<evidence type="ECO:0000313" key="4">
    <source>
        <dbReference type="Proteomes" id="UP000054858"/>
    </source>
</evidence>
<dbReference type="Pfam" id="PF00578">
    <property type="entry name" value="AhpC-TSA"/>
    <property type="match status" value="1"/>
</dbReference>
<protein>
    <submittedName>
        <fullName evidence="3">Thiol-disulfide oxidoreductase ResA</fullName>
    </submittedName>
</protein>
<evidence type="ECO:0000256" key="1">
    <source>
        <dbReference type="SAM" id="SignalP"/>
    </source>
</evidence>
<dbReference type="InterPro" id="IPR036249">
    <property type="entry name" value="Thioredoxin-like_sf"/>
</dbReference>
<feature type="domain" description="Thioredoxin" evidence="2">
    <location>
        <begin position="15"/>
        <end position="152"/>
    </location>
</feature>
<dbReference type="Gene3D" id="3.40.30.10">
    <property type="entry name" value="Glutaredoxin"/>
    <property type="match status" value="1"/>
</dbReference>
<dbReference type="InterPro" id="IPR000866">
    <property type="entry name" value="AhpC/TSA"/>
</dbReference>
<dbReference type="PROSITE" id="PS51352">
    <property type="entry name" value="THIOREDOXIN_2"/>
    <property type="match status" value="1"/>
</dbReference>
<feature type="chain" id="PRO_5006916025" evidence="1">
    <location>
        <begin position="21"/>
        <end position="152"/>
    </location>
</feature>
<organism evidence="3 4">
    <name type="scientific">Legionella oakridgensis</name>
    <dbReference type="NCBI Taxonomy" id="29423"/>
    <lineage>
        <taxon>Bacteria</taxon>
        <taxon>Pseudomonadati</taxon>
        <taxon>Pseudomonadota</taxon>
        <taxon>Gammaproteobacteria</taxon>
        <taxon>Legionellales</taxon>
        <taxon>Legionellaceae</taxon>
        <taxon>Legionella</taxon>
    </lineage>
</organism>
<dbReference type="SUPFAM" id="SSF52833">
    <property type="entry name" value="Thioredoxin-like"/>
    <property type="match status" value="1"/>
</dbReference>
<dbReference type="GO" id="GO:0016209">
    <property type="term" value="F:antioxidant activity"/>
    <property type="evidence" value="ECO:0007669"/>
    <property type="project" value="InterPro"/>
</dbReference>
<dbReference type="GO" id="GO:0016491">
    <property type="term" value="F:oxidoreductase activity"/>
    <property type="evidence" value="ECO:0007669"/>
    <property type="project" value="InterPro"/>
</dbReference>